<keyword evidence="6" id="KW-0812">Transmembrane</keyword>
<dbReference type="Pfam" id="PF09221">
    <property type="entry name" value="Bacteriocin_IId"/>
    <property type="match status" value="1"/>
</dbReference>
<evidence type="ECO:0000256" key="3">
    <source>
        <dbReference type="ARBA" id="ARBA00022529"/>
    </source>
</evidence>
<dbReference type="RefSeq" id="WP_116094603.1">
    <property type="nucleotide sequence ID" value="NZ_QKXQ01000373.1"/>
</dbReference>
<reference evidence="7 8" key="1">
    <citation type="journal article" date="2018" name="Vet. Microbiol.">
        <title>Characterisation of Staphylococcus felis isolated from cats using whole genome sequencing.</title>
        <authorList>
            <person name="Worthing K."/>
            <person name="Pang S."/>
            <person name="Trott D.J."/>
            <person name="Abraham S."/>
            <person name="Coombs G.W."/>
            <person name="Jordan D."/>
            <person name="McIntyre L."/>
            <person name="Davies M.R."/>
            <person name="Norris J."/>
        </authorList>
    </citation>
    <scope>NUCLEOTIDE SEQUENCE [LARGE SCALE GENOMIC DNA]</scope>
    <source>
        <strain evidence="7 8">F9</strain>
    </source>
</reference>
<organism evidence="7 8">
    <name type="scientific">Staphylococcus felis</name>
    <dbReference type="NCBI Taxonomy" id="46127"/>
    <lineage>
        <taxon>Bacteria</taxon>
        <taxon>Bacillati</taxon>
        <taxon>Bacillota</taxon>
        <taxon>Bacilli</taxon>
        <taxon>Bacillales</taxon>
        <taxon>Staphylococcaceae</taxon>
        <taxon>Staphylococcus</taxon>
    </lineage>
</organism>
<keyword evidence="6" id="KW-1133">Transmembrane helix</keyword>
<dbReference type="GO" id="GO:0031640">
    <property type="term" value="P:killing of cells of another organism"/>
    <property type="evidence" value="ECO:0007669"/>
    <property type="project" value="UniProtKB-KW"/>
</dbReference>
<dbReference type="GO" id="GO:0042742">
    <property type="term" value="P:defense response to bacterium"/>
    <property type="evidence" value="ECO:0007669"/>
    <property type="project" value="UniProtKB-KW"/>
</dbReference>
<dbReference type="InterPro" id="IPR020038">
    <property type="entry name" value="Circ_bacteriocin"/>
</dbReference>
<evidence type="ECO:0000313" key="8">
    <source>
        <dbReference type="Proteomes" id="UP000256562"/>
    </source>
</evidence>
<dbReference type="EMBL" id="QKXQ01000373">
    <property type="protein sequence ID" value="REH93994.1"/>
    <property type="molecule type" value="Genomic_DNA"/>
</dbReference>
<proteinExistence type="predicted"/>
<keyword evidence="2" id="KW-0964">Secreted</keyword>
<dbReference type="GO" id="GO:0005576">
    <property type="term" value="C:extracellular region"/>
    <property type="evidence" value="ECO:0007669"/>
    <property type="project" value="UniProtKB-SubCell"/>
</dbReference>
<evidence type="ECO:0000256" key="6">
    <source>
        <dbReference type="SAM" id="Phobius"/>
    </source>
</evidence>
<evidence type="ECO:0008006" key="9">
    <source>
        <dbReference type="Google" id="ProtNLM"/>
    </source>
</evidence>
<gene>
    <name evidence="7" type="ORF">DOS83_08200</name>
</gene>
<evidence type="ECO:0000313" key="7">
    <source>
        <dbReference type="EMBL" id="REH93994.1"/>
    </source>
</evidence>
<dbReference type="Gene3D" id="1.20.225.10">
    <property type="entry name" value="Bacteriocin AS-48"/>
    <property type="match status" value="1"/>
</dbReference>
<keyword evidence="3" id="KW-0929">Antimicrobial</keyword>
<dbReference type="AlphaFoldDB" id="A0A3E0INQ9"/>
<evidence type="ECO:0000256" key="2">
    <source>
        <dbReference type="ARBA" id="ARBA00022525"/>
    </source>
</evidence>
<evidence type="ECO:0000256" key="1">
    <source>
        <dbReference type="ARBA" id="ARBA00004613"/>
    </source>
</evidence>
<dbReference type="InterPro" id="IPR009086">
    <property type="entry name" value="Bacteriocin_AS48"/>
</dbReference>
<dbReference type="NCBIfam" id="TIGR03651">
    <property type="entry name" value="circ_ocin_uber"/>
    <property type="match status" value="1"/>
</dbReference>
<keyword evidence="6" id="KW-0472">Membrane</keyword>
<sequence>MTNTKNLFKYFSLFTVASLITIIFSSAVGDISLMNHATSGEMANVASALGVNNTTAGQILDKLDAGLTAAQVASWVMTTTGVGFLGVATVQGFKFLVKQYGKHKAKAL</sequence>
<comment type="subcellular location">
    <subcellularLocation>
        <location evidence="1">Secreted</location>
    </subcellularLocation>
</comment>
<protein>
    <recommendedName>
        <fullName evidence="9">Circular bacteriocin, circularin A/uberolysin family</fullName>
    </recommendedName>
</protein>
<evidence type="ECO:0000256" key="5">
    <source>
        <dbReference type="ARBA" id="ARBA00023048"/>
    </source>
</evidence>
<name>A0A3E0INQ9_9STAP</name>
<feature type="transmembrane region" description="Helical" evidence="6">
    <location>
        <begin position="72"/>
        <end position="97"/>
    </location>
</feature>
<comment type="caution">
    <text evidence="7">The sequence shown here is derived from an EMBL/GenBank/DDBJ whole genome shotgun (WGS) entry which is preliminary data.</text>
</comment>
<keyword evidence="5" id="KW-0078">Bacteriocin</keyword>
<keyword evidence="4" id="KW-0044">Antibiotic</keyword>
<dbReference type="Proteomes" id="UP000256562">
    <property type="component" value="Unassembled WGS sequence"/>
</dbReference>
<accession>A0A3E0INQ9</accession>
<evidence type="ECO:0000256" key="4">
    <source>
        <dbReference type="ARBA" id="ARBA00023022"/>
    </source>
</evidence>